<dbReference type="GO" id="GO:0004784">
    <property type="term" value="F:superoxide dismutase activity"/>
    <property type="evidence" value="ECO:0007669"/>
    <property type="project" value="InterPro"/>
</dbReference>
<name>A0A2G6JP05_NEPCE</name>
<sequence length="166" mass="18704">MLHKLASILDKKMAFTTASAHCDIPCKIYDPITAQISALTVIRMVDLISELDTGEALTLAQQAQLSRLVAEKEKHALQVKEEVRVIWGDYFKQPQFDQIPNVHELVHNIMLQGSKAKQHIDRDMALGLLDLVNQFAEAFWKTKGVEVYTATCPYPPEQTVVYPKLG</sequence>
<proteinExistence type="predicted"/>
<gene>
    <name evidence="1" type="primary">sodN</name>
    <name evidence="1" type="ORF">CSA60_01290</name>
</gene>
<dbReference type="Gene3D" id="1.20.120.400">
    <property type="entry name" value="Nickel-containing superoxide dismutase"/>
    <property type="match status" value="1"/>
</dbReference>
<dbReference type="EMBL" id="PDSH01000012">
    <property type="protein sequence ID" value="PIE25154.1"/>
    <property type="molecule type" value="Genomic_DNA"/>
</dbReference>
<dbReference type="SUPFAM" id="SSF109770">
    <property type="entry name" value="Nickel-containing superoxide dismutase, NiSOD"/>
    <property type="match status" value="1"/>
</dbReference>
<organism evidence="1 2">
    <name type="scientific">Neptuniibacter caesariensis</name>
    <dbReference type="NCBI Taxonomy" id="207954"/>
    <lineage>
        <taxon>Bacteria</taxon>
        <taxon>Pseudomonadati</taxon>
        <taxon>Pseudomonadota</taxon>
        <taxon>Gammaproteobacteria</taxon>
        <taxon>Oceanospirillales</taxon>
        <taxon>Oceanospirillaceae</taxon>
        <taxon>Neptuniibacter</taxon>
    </lineage>
</organism>
<dbReference type="GO" id="GO:0016151">
    <property type="term" value="F:nickel cation binding"/>
    <property type="evidence" value="ECO:0007669"/>
    <property type="project" value="InterPro"/>
</dbReference>
<reference evidence="1 2" key="1">
    <citation type="submission" date="2017-10" db="EMBL/GenBank/DDBJ databases">
        <title>Novel microbial diversity and functional potential in the marine mammal oral microbiome.</title>
        <authorList>
            <person name="Dudek N.K."/>
            <person name="Sun C.L."/>
            <person name="Burstein D."/>
            <person name="Kantor R.S."/>
            <person name="Aliaga Goltsman D.S."/>
            <person name="Bik E.M."/>
            <person name="Thomas B.C."/>
            <person name="Banfield J.F."/>
            <person name="Relman D.A."/>
        </authorList>
    </citation>
    <scope>NUCLEOTIDE SEQUENCE [LARGE SCALE GENOMIC DNA]</scope>
    <source>
        <strain evidence="1">DOLJORAL78_47_21</strain>
    </source>
</reference>
<evidence type="ECO:0000313" key="2">
    <source>
        <dbReference type="Proteomes" id="UP000243469"/>
    </source>
</evidence>
<dbReference type="InterPro" id="IPR036502">
    <property type="entry name" value="NiSOD_sf"/>
</dbReference>
<dbReference type="Proteomes" id="UP000243469">
    <property type="component" value="Unassembled WGS sequence"/>
</dbReference>
<dbReference type="AlphaFoldDB" id="A0A2G6JP05"/>
<dbReference type="InterPro" id="IPR014123">
    <property type="entry name" value="Superoxide_dismutase_Ni-type"/>
</dbReference>
<dbReference type="NCBIfam" id="TIGR02753">
    <property type="entry name" value="sodN"/>
    <property type="match status" value="1"/>
</dbReference>
<dbReference type="Pfam" id="PF09055">
    <property type="entry name" value="Sod_Ni"/>
    <property type="match status" value="1"/>
</dbReference>
<accession>A0A2G6JP05</accession>
<evidence type="ECO:0000313" key="1">
    <source>
        <dbReference type="EMBL" id="PIE25154.1"/>
    </source>
</evidence>
<comment type="caution">
    <text evidence="1">The sequence shown here is derived from an EMBL/GenBank/DDBJ whole genome shotgun (WGS) entry which is preliminary data.</text>
</comment>
<protein>
    <submittedName>
        <fullName evidence="1">Superoxide dismutase, Ni</fullName>
    </submittedName>
</protein>